<feature type="domain" description="BHLH" evidence="8">
    <location>
        <begin position="38"/>
        <end position="90"/>
    </location>
</feature>
<dbReference type="CDD" id="cd18914">
    <property type="entry name" value="bHLH_AtORG2_like"/>
    <property type="match status" value="1"/>
</dbReference>
<evidence type="ECO:0000259" key="8">
    <source>
        <dbReference type="PROSITE" id="PS50888"/>
    </source>
</evidence>
<organism evidence="9 10">
    <name type="scientific">Dipteronia sinensis</name>
    <dbReference type="NCBI Taxonomy" id="43782"/>
    <lineage>
        <taxon>Eukaryota</taxon>
        <taxon>Viridiplantae</taxon>
        <taxon>Streptophyta</taxon>
        <taxon>Embryophyta</taxon>
        <taxon>Tracheophyta</taxon>
        <taxon>Spermatophyta</taxon>
        <taxon>Magnoliopsida</taxon>
        <taxon>eudicotyledons</taxon>
        <taxon>Gunneridae</taxon>
        <taxon>Pentapetalae</taxon>
        <taxon>rosids</taxon>
        <taxon>malvids</taxon>
        <taxon>Sapindales</taxon>
        <taxon>Sapindaceae</taxon>
        <taxon>Hippocastanoideae</taxon>
        <taxon>Acereae</taxon>
        <taxon>Dipteronia</taxon>
    </lineage>
</organism>
<dbReference type="FunFam" id="4.10.280.10:FF:000085">
    <property type="entry name" value="Transcription factor bHLH126"/>
    <property type="match status" value="1"/>
</dbReference>
<protein>
    <recommendedName>
        <fullName evidence="8">BHLH domain-containing protein</fullName>
    </recommendedName>
</protein>
<dbReference type="GO" id="GO:0000981">
    <property type="term" value="F:DNA-binding transcription factor activity, RNA polymerase II-specific"/>
    <property type="evidence" value="ECO:0007669"/>
    <property type="project" value="TreeGrafter"/>
</dbReference>
<dbReference type="SUPFAM" id="SSF47459">
    <property type="entry name" value="HLH, helix-loop-helix DNA-binding domain"/>
    <property type="match status" value="1"/>
</dbReference>
<evidence type="ECO:0000313" key="9">
    <source>
        <dbReference type="EMBL" id="KAK3220874.1"/>
    </source>
</evidence>
<keyword evidence="6" id="KW-0539">Nucleus</keyword>
<dbReference type="GO" id="GO:0000977">
    <property type="term" value="F:RNA polymerase II transcription regulatory region sequence-specific DNA binding"/>
    <property type="evidence" value="ECO:0007669"/>
    <property type="project" value="TreeGrafter"/>
</dbReference>
<evidence type="ECO:0000256" key="4">
    <source>
        <dbReference type="ARBA" id="ARBA00023125"/>
    </source>
</evidence>
<keyword evidence="5" id="KW-0804">Transcription</keyword>
<keyword evidence="4" id="KW-0238">DNA-binding</keyword>
<evidence type="ECO:0000313" key="10">
    <source>
        <dbReference type="Proteomes" id="UP001281410"/>
    </source>
</evidence>
<reference evidence="9" key="1">
    <citation type="journal article" date="2023" name="Plant J.">
        <title>Genome sequences and population genomics provide insights into the demographic history, inbreeding, and mutation load of two 'living fossil' tree species of Dipteronia.</title>
        <authorList>
            <person name="Feng Y."/>
            <person name="Comes H.P."/>
            <person name="Chen J."/>
            <person name="Zhu S."/>
            <person name="Lu R."/>
            <person name="Zhang X."/>
            <person name="Li P."/>
            <person name="Qiu J."/>
            <person name="Olsen K.M."/>
            <person name="Qiu Y."/>
        </authorList>
    </citation>
    <scope>NUCLEOTIDE SEQUENCE</scope>
    <source>
        <strain evidence="9">NBL</strain>
    </source>
</reference>
<dbReference type="EMBL" id="JANJYJ010000004">
    <property type="protein sequence ID" value="KAK3220874.1"/>
    <property type="molecule type" value="Genomic_DNA"/>
</dbReference>
<dbReference type="InterPro" id="IPR015660">
    <property type="entry name" value="MASH1/Ascl1a-like"/>
</dbReference>
<dbReference type="InterPro" id="IPR011598">
    <property type="entry name" value="bHLH_dom"/>
</dbReference>
<feature type="compositionally biased region" description="Basic and acidic residues" evidence="7">
    <location>
        <begin position="27"/>
        <end position="53"/>
    </location>
</feature>
<feature type="region of interest" description="Disordered" evidence="7">
    <location>
        <begin position="1"/>
        <end position="56"/>
    </location>
</feature>
<feature type="region of interest" description="Disordered" evidence="7">
    <location>
        <begin position="106"/>
        <end position="130"/>
    </location>
</feature>
<dbReference type="Pfam" id="PF00010">
    <property type="entry name" value="HLH"/>
    <property type="match status" value="1"/>
</dbReference>
<dbReference type="AlphaFoldDB" id="A0AAE0ANU6"/>
<dbReference type="PROSITE" id="PS50888">
    <property type="entry name" value="BHLH"/>
    <property type="match status" value="1"/>
</dbReference>
<name>A0AAE0ANU6_9ROSI</name>
<evidence type="ECO:0000256" key="3">
    <source>
        <dbReference type="ARBA" id="ARBA00023015"/>
    </source>
</evidence>
<dbReference type="GO" id="GO:0046983">
    <property type="term" value="F:protein dimerization activity"/>
    <property type="evidence" value="ECO:0007669"/>
    <property type="project" value="InterPro"/>
</dbReference>
<proteinExistence type="predicted"/>
<accession>A0AAE0ANU6</accession>
<keyword evidence="3" id="KW-0805">Transcription regulation</keyword>
<evidence type="ECO:0000256" key="7">
    <source>
        <dbReference type="SAM" id="MobiDB-lite"/>
    </source>
</evidence>
<comment type="subunit">
    <text evidence="2">Homodimer.</text>
</comment>
<comment type="subcellular location">
    <subcellularLocation>
        <location evidence="1">Nucleus</location>
    </subcellularLocation>
</comment>
<dbReference type="PANTHER" id="PTHR13935">
    <property type="entry name" value="ACHAETE-SCUTE TRANSCRIPTION FACTOR-RELATED"/>
    <property type="match status" value="1"/>
</dbReference>
<dbReference type="PANTHER" id="PTHR13935:SF155">
    <property type="entry name" value="TRANSCRIPTION FACTOR BHLH120-LIKE"/>
    <property type="match status" value="1"/>
</dbReference>
<feature type="compositionally biased region" description="Low complexity" evidence="7">
    <location>
        <begin position="109"/>
        <end position="123"/>
    </location>
</feature>
<gene>
    <name evidence="9" type="ORF">Dsin_014844</name>
</gene>
<evidence type="ECO:0000256" key="2">
    <source>
        <dbReference type="ARBA" id="ARBA00011738"/>
    </source>
</evidence>
<dbReference type="InterPro" id="IPR036638">
    <property type="entry name" value="HLH_DNA-bd_sf"/>
</dbReference>
<sequence>MDRAGNNLNKIDRKSQWRRKLSVSDMSEEKNTSIEDIKKKMTHKDTEKQRRQEMSTLHASLRSLLPLEYIKGKRSMSDHMNGAVYYINDLKNKIKELNDKRDELIKRVSNSSASSSQRESAGGSRKDHDQPAPCNCVMIHPCLDGLEIVISSTSFMREQGFLLSMVLEILIKEGLDVVSCLSTEVNEKLLLTIHTKVSDLTYIDLSGLHQKLTEVMISTSTPSHH</sequence>
<comment type="caution">
    <text evidence="9">The sequence shown here is derived from an EMBL/GenBank/DDBJ whole genome shotgun (WGS) entry which is preliminary data.</text>
</comment>
<evidence type="ECO:0000256" key="6">
    <source>
        <dbReference type="ARBA" id="ARBA00023242"/>
    </source>
</evidence>
<evidence type="ECO:0000256" key="1">
    <source>
        <dbReference type="ARBA" id="ARBA00004123"/>
    </source>
</evidence>
<dbReference type="GO" id="GO:0090575">
    <property type="term" value="C:RNA polymerase II transcription regulator complex"/>
    <property type="evidence" value="ECO:0007669"/>
    <property type="project" value="TreeGrafter"/>
</dbReference>
<evidence type="ECO:0000256" key="5">
    <source>
        <dbReference type="ARBA" id="ARBA00023163"/>
    </source>
</evidence>
<dbReference type="Gene3D" id="4.10.280.10">
    <property type="entry name" value="Helix-loop-helix DNA-binding domain"/>
    <property type="match status" value="1"/>
</dbReference>
<keyword evidence="10" id="KW-1185">Reference proteome</keyword>
<dbReference type="Proteomes" id="UP001281410">
    <property type="component" value="Unassembled WGS sequence"/>
</dbReference>